<name>A0A7T0PAI0_9CORY</name>
<dbReference type="EMBL" id="CP064954">
    <property type="protein sequence ID" value="QPK78375.1"/>
    <property type="molecule type" value="Genomic_DNA"/>
</dbReference>
<evidence type="ECO:0000313" key="1">
    <source>
        <dbReference type="EMBL" id="QPK78375.1"/>
    </source>
</evidence>
<dbReference type="KEGG" id="cliz:G7Y31_07280"/>
<proteinExistence type="predicted"/>
<reference evidence="1 2" key="1">
    <citation type="submission" date="2020-11" db="EMBL/GenBank/DDBJ databases">
        <title>Corynebacterium sp. ZJ-599.</title>
        <authorList>
            <person name="Zhou J."/>
        </authorList>
    </citation>
    <scope>NUCLEOTIDE SEQUENCE [LARGE SCALE GENOMIC DNA]</scope>
    <source>
        <strain evidence="1 2">ZJ-599</strain>
    </source>
</reference>
<gene>
    <name evidence="1" type="ORF">G7Y31_07280</name>
</gene>
<accession>A0A7T0PAI0</accession>
<dbReference type="AlphaFoldDB" id="A0A7T0PAI0"/>
<evidence type="ECO:0000313" key="2">
    <source>
        <dbReference type="Proteomes" id="UP000594681"/>
    </source>
</evidence>
<dbReference type="RefSeq" id="WP_165006657.1">
    <property type="nucleotide sequence ID" value="NZ_CP064954.1"/>
</dbReference>
<sequence length="51" mass="5773">MSSFLYSVESLCALESLYASEILDVRGFLYDPEEIHRREVGFPKATFGGLQ</sequence>
<keyword evidence="2" id="KW-1185">Reference proteome</keyword>
<protein>
    <submittedName>
        <fullName evidence="1">Uncharacterized protein</fullName>
    </submittedName>
</protein>
<organism evidence="1 2">
    <name type="scientific">Corynebacterium lizhenjunii</name>
    <dbReference type="NCBI Taxonomy" id="2709394"/>
    <lineage>
        <taxon>Bacteria</taxon>
        <taxon>Bacillati</taxon>
        <taxon>Actinomycetota</taxon>
        <taxon>Actinomycetes</taxon>
        <taxon>Mycobacteriales</taxon>
        <taxon>Corynebacteriaceae</taxon>
        <taxon>Corynebacterium</taxon>
    </lineage>
</organism>
<dbReference type="Proteomes" id="UP000594681">
    <property type="component" value="Chromosome"/>
</dbReference>